<evidence type="ECO:0000313" key="3">
    <source>
        <dbReference type="Proteomes" id="UP001211015"/>
    </source>
</evidence>
<dbReference type="InterPro" id="IPR036165">
    <property type="entry name" value="YefM-like_sf"/>
</dbReference>
<sequence>MAEVKKSITPMEHYNMSDFLRGQASKIITTISTEDKAGFVLKNGKPMAVIISNDRYERLLKAGIDLNEY</sequence>
<proteinExistence type="inferred from homology"/>
<reference evidence="2" key="1">
    <citation type="submission" date="2023-01" db="EMBL/GenBank/DDBJ databases">
        <title>Human gut microbiome strain richness.</title>
        <authorList>
            <person name="Chen-Liaw A."/>
        </authorList>
    </citation>
    <scope>NUCLEOTIDE SEQUENCE</scope>
    <source>
        <strain evidence="2">1001275st1_F4_1001275B_160808</strain>
    </source>
</reference>
<comment type="caution">
    <text evidence="2">The sequence shown here is derived from an EMBL/GenBank/DDBJ whole genome shotgun (WGS) entry which is preliminary data.</text>
</comment>
<organism evidence="2 3">
    <name type="scientific">Ruminococcus bicirculans</name>
    <name type="common">ex Wegman et al. 2014</name>
    <dbReference type="NCBI Taxonomy" id="1160721"/>
    <lineage>
        <taxon>Bacteria</taxon>
        <taxon>Bacillati</taxon>
        <taxon>Bacillota</taxon>
        <taxon>Clostridia</taxon>
        <taxon>Eubacteriales</taxon>
        <taxon>Oscillospiraceae</taxon>
        <taxon>Ruminococcus</taxon>
    </lineage>
</organism>
<dbReference type="RefSeq" id="WP_195388259.1">
    <property type="nucleotide sequence ID" value="NZ_JADNGL010000006.1"/>
</dbReference>
<dbReference type="AlphaFoldDB" id="A0AAW6E5Z5"/>
<protein>
    <submittedName>
        <fullName evidence="2">Type II toxin-antitoxin system Phd/YefM family antitoxin</fullName>
    </submittedName>
</protein>
<accession>A0AAW6E5Z5</accession>
<dbReference type="EMBL" id="JAQMLV010000005">
    <property type="protein sequence ID" value="MDB8744416.1"/>
    <property type="molecule type" value="Genomic_DNA"/>
</dbReference>
<dbReference type="Proteomes" id="UP001211015">
    <property type="component" value="Unassembled WGS sequence"/>
</dbReference>
<name>A0AAW6E5Z5_9FIRM</name>
<comment type="similarity">
    <text evidence="1">Belongs to the phD/YefM antitoxin family.</text>
</comment>
<evidence type="ECO:0000256" key="1">
    <source>
        <dbReference type="ARBA" id="ARBA00009981"/>
    </source>
</evidence>
<dbReference type="SUPFAM" id="SSF143120">
    <property type="entry name" value="YefM-like"/>
    <property type="match status" value="1"/>
</dbReference>
<evidence type="ECO:0000313" key="2">
    <source>
        <dbReference type="EMBL" id="MDB8744416.1"/>
    </source>
</evidence>
<gene>
    <name evidence="2" type="ORF">PNU62_05230</name>
</gene>